<dbReference type="GO" id="GO:0005886">
    <property type="term" value="C:plasma membrane"/>
    <property type="evidence" value="ECO:0007669"/>
    <property type="project" value="UniProtKB-SubCell"/>
</dbReference>
<comment type="caution">
    <text evidence="8">The sequence shown here is derived from an EMBL/GenBank/DDBJ whole genome shotgun (WGS) entry which is preliminary data.</text>
</comment>
<dbReference type="InterPro" id="IPR038468">
    <property type="entry name" value="MmpS_C"/>
</dbReference>
<organism evidence="8 9">
    <name type="scientific">Rhodococcus rhodnii</name>
    <dbReference type="NCBI Taxonomy" id="38312"/>
    <lineage>
        <taxon>Bacteria</taxon>
        <taxon>Bacillati</taxon>
        <taxon>Actinomycetota</taxon>
        <taxon>Actinomycetes</taxon>
        <taxon>Mycobacteriales</taxon>
        <taxon>Nocardiaceae</taxon>
        <taxon>Rhodococcus</taxon>
    </lineage>
</organism>
<sequence length="167" mass="16605">MREDETPVTTTRSRTARTVAAGFALALGGAAILTGCGNGDGGGEAATATATTTTAGATEGSPTSPTGGQAASEAVDIRYEVDGEGTSTSLTYTGENYGTSTESGAPLPWNTQVTIDTPEKWLTLTATNGGGDTPITCRVIANGHTISEQTSSGPYANATCVVDAAGH</sequence>
<accession>A0A6P2CCT1</accession>
<keyword evidence="5" id="KW-1133">Transmembrane helix</keyword>
<keyword evidence="4" id="KW-0812">Transmembrane</keyword>
<name>A0A6P2CCT1_9NOCA</name>
<comment type="similarity">
    <text evidence="2">Belongs to the MmpS family.</text>
</comment>
<evidence type="ECO:0000256" key="2">
    <source>
        <dbReference type="ARBA" id="ARBA00007531"/>
    </source>
</evidence>
<gene>
    <name evidence="8" type="ORF">DW322_10335</name>
</gene>
<proteinExistence type="inferred from homology"/>
<comment type="subcellular location">
    <subcellularLocation>
        <location evidence="1">Cell membrane</location>
    </subcellularLocation>
</comment>
<evidence type="ECO:0000256" key="1">
    <source>
        <dbReference type="ARBA" id="ARBA00004236"/>
    </source>
</evidence>
<evidence type="ECO:0000313" key="9">
    <source>
        <dbReference type="Proteomes" id="UP000471120"/>
    </source>
</evidence>
<dbReference type="InterPro" id="IPR008693">
    <property type="entry name" value="MmpS"/>
</dbReference>
<evidence type="ECO:0000256" key="5">
    <source>
        <dbReference type="ARBA" id="ARBA00022989"/>
    </source>
</evidence>
<feature type="region of interest" description="Disordered" evidence="7">
    <location>
        <begin position="52"/>
        <end position="71"/>
    </location>
</feature>
<evidence type="ECO:0000313" key="8">
    <source>
        <dbReference type="EMBL" id="TXG90549.1"/>
    </source>
</evidence>
<dbReference type="EMBL" id="QRCM01000001">
    <property type="protein sequence ID" value="TXG90549.1"/>
    <property type="molecule type" value="Genomic_DNA"/>
</dbReference>
<dbReference type="Proteomes" id="UP000471120">
    <property type="component" value="Unassembled WGS sequence"/>
</dbReference>
<evidence type="ECO:0000256" key="6">
    <source>
        <dbReference type="ARBA" id="ARBA00023136"/>
    </source>
</evidence>
<dbReference type="Pfam" id="PF05423">
    <property type="entry name" value="Mycobact_memb"/>
    <property type="match status" value="1"/>
</dbReference>
<evidence type="ECO:0008006" key="10">
    <source>
        <dbReference type="Google" id="ProtNLM"/>
    </source>
</evidence>
<keyword evidence="3" id="KW-1003">Cell membrane</keyword>
<evidence type="ECO:0000256" key="3">
    <source>
        <dbReference type="ARBA" id="ARBA00022475"/>
    </source>
</evidence>
<evidence type="ECO:0000256" key="7">
    <source>
        <dbReference type="SAM" id="MobiDB-lite"/>
    </source>
</evidence>
<reference evidence="8 9" key="1">
    <citation type="submission" date="2018-07" db="EMBL/GenBank/DDBJ databases">
        <title>Genome sequence of Rhodococcus rhodnii ATCC 35071 from Rhodnius prolixus.</title>
        <authorList>
            <person name="Patel V."/>
            <person name="Vogel K.J."/>
        </authorList>
    </citation>
    <scope>NUCLEOTIDE SEQUENCE [LARGE SCALE GENOMIC DNA]</scope>
    <source>
        <strain evidence="8 9">ATCC 35071</strain>
    </source>
</reference>
<dbReference type="AlphaFoldDB" id="A0A6P2CCT1"/>
<keyword evidence="6" id="KW-0472">Membrane</keyword>
<protein>
    <recommendedName>
        <fullName evidence="10">MmpS family membrane protein</fullName>
    </recommendedName>
</protein>
<dbReference type="Gene3D" id="2.60.40.2880">
    <property type="entry name" value="MmpS1-5, C-terminal soluble domain"/>
    <property type="match status" value="1"/>
</dbReference>
<evidence type="ECO:0000256" key="4">
    <source>
        <dbReference type="ARBA" id="ARBA00022692"/>
    </source>
</evidence>